<keyword evidence="5 9" id="KW-0067">ATP-binding</keyword>
<feature type="binding site" evidence="9">
    <location>
        <position position="67"/>
    </location>
    <ligand>
        <name>ATP</name>
        <dbReference type="ChEBI" id="CHEBI:30616"/>
    </ligand>
</feature>
<comment type="subunit">
    <text evidence="9">Homohexamer. Forms an RuvA(8)-RuvB(12)-Holliday junction (HJ) complex. HJ DNA is sandwiched between 2 RuvA tetramers; dsDNA enters through RuvA and exits via RuvB. An RuvB hexamer assembles on each DNA strand where it exits the tetramer. Each RuvB hexamer is contacted by two RuvA subunits (via domain III) on 2 adjacent RuvB subunits; this complex drives branch migration. In the full resolvosome a probable DNA-RuvA(4)-RuvB(12)-RuvC(2) complex forms which resolves the HJ.</text>
</comment>
<comment type="subcellular location">
    <subcellularLocation>
        <location evidence="9">Cytoplasm</location>
    </subcellularLocation>
</comment>
<evidence type="ECO:0000256" key="4">
    <source>
        <dbReference type="ARBA" id="ARBA00022801"/>
    </source>
</evidence>
<dbReference type="SMART" id="SM00382">
    <property type="entry name" value="AAA"/>
    <property type="match status" value="1"/>
</dbReference>
<dbReference type="KEGG" id="tfa:BW733_16225"/>
<dbReference type="OrthoDB" id="9804478at2"/>
<feature type="region of interest" description="Large ATPase domain (RuvB-L)" evidence="9">
    <location>
        <begin position="2"/>
        <end position="182"/>
    </location>
</feature>
<dbReference type="EMBL" id="CP019607">
    <property type="protein sequence ID" value="AQP52136.1"/>
    <property type="molecule type" value="Genomic_DNA"/>
</dbReference>
<reference evidence="11 12" key="1">
    <citation type="journal article" date="2008" name="Int. J. Syst. Evol. Microbiol.">
        <title>Tessaracoccus flavescens sp. nov., isolated from marine sediment.</title>
        <authorList>
            <person name="Lee D.W."/>
            <person name="Lee S.D."/>
        </authorList>
    </citation>
    <scope>NUCLEOTIDE SEQUENCE [LARGE SCALE GENOMIC DNA]</scope>
    <source>
        <strain evidence="11 12">SST-39T</strain>
    </source>
</reference>
<dbReference type="GO" id="GO:0048476">
    <property type="term" value="C:Holliday junction resolvase complex"/>
    <property type="evidence" value="ECO:0007669"/>
    <property type="project" value="UniProtKB-UniRule"/>
</dbReference>
<feature type="binding site" evidence="9">
    <location>
        <begin position="129"/>
        <end position="131"/>
    </location>
    <ligand>
        <name>ATP</name>
        <dbReference type="ChEBI" id="CHEBI:30616"/>
    </ligand>
</feature>
<dbReference type="Gene3D" id="3.40.50.300">
    <property type="entry name" value="P-loop containing nucleotide triphosphate hydrolases"/>
    <property type="match status" value="1"/>
</dbReference>
<dbReference type="GO" id="GO:0016887">
    <property type="term" value="F:ATP hydrolysis activity"/>
    <property type="evidence" value="ECO:0007669"/>
    <property type="project" value="RHEA"/>
</dbReference>
<keyword evidence="1 9" id="KW-0963">Cytoplasm</keyword>
<feature type="binding site" evidence="9">
    <location>
        <position position="219"/>
    </location>
    <ligand>
        <name>ATP</name>
        <dbReference type="ChEBI" id="CHEBI:30616"/>
    </ligand>
</feature>
<evidence type="ECO:0000259" key="10">
    <source>
        <dbReference type="SMART" id="SM00382"/>
    </source>
</evidence>
<evidence type="ECO:0000256" key="1">
    <source>
        <dbReference type="ARBA" id="ARBA00022490"/>
    </source>
</evidence>
<dbReference type="GO" id="GO:0000400">
    <property type="term" value="F:four-way junction DNA binding"/>
    <property type="evidence" value="ECO:0007669"/>
    <property type="project" value="UniProtKB-UniRule"/>
</dbReference>
<keyword evidence="2 9" id="KW-0547">Nucleotide-binding</keyword>
<protein>
    <recommendedName>
        <fullName evidence="9">Holliday junction branch migration complex subunit RuvB</fullName>
        <ecNumber evidence="9">3.6.4.-</ecNumber>
    </recommendedName>
</protein>
<name>A0A1Q2D167_9ACTN</name>
<dbReference type="GO" id="GO:0005737">
    <property type="term" value="C:cytoplasm"/>
    <property type="evidence" value="ECO:0007669"/>
    <property type="project" value="UniProtKB-SubCell"/>
</dbReference>
<dbReference type="RefSeq" id="WP_077352074.1">
    <property type="nucleotide sequence ID" value="NZ_CP019607.1"/>
</dbReference>
<dbReference type="InterPro" id="IPR036390">
    <property type="entry name" value="WH_DNA-bd_sf"/>
</dbReference>
<keyword evidence="3 9" id="KW-0227">DNA damage</keyword>
<feature type="binding site" evidence="9">
    <location>
        <position position="311"/>
    </location>
    <ligand>
        <name>DNA</name>
        <dbReference type="ChEBI" id="CHEBI:16991"/>
    </ligand>
</feature>
<evidence type="ECO:0000313" key="11">
    <source>
        <dbReference type="EMBL" id="AQP52136.1"/>
    </source>
</evidence>
<feature type="region of interest" description="Head domain (RuvB-H)" evidence="9">
    <location>
        <begin position="256"/>
        <end position="342"/>
    </location>
</feature>
<dbReference type="NCBIfam" id="NF000868">
    <property type="entry name" value="PRK00080.1"/>
    <property type="match status" value="1"/>
</dbReference>
<dbReference type="SUPFAM" id="SSF46785">
    <property type="entry name" value="Winged helix' DNA-binding domain"/>
    <property type="match status" value="1"/>
</dbReference>
<keyword evidence="11" id="KW-0347">Helicase</keyword>
<feature type="domain" description="AAA+ ATPase" evidence="10">
    <location>
        <begin position="52"/>
        <end position="185"/>
    </location>
</feature>
<dbReference type="InterPro" id="IPR027417">
    <property type="entry name" value="P-loop_NTPase"/>
</dbReference>
<dbReference type="InterPro" id="IPR008823">
    <property type="entry name" value="RuvB_wg_C"/>
</dbReference>
<comment type="domain">
    <text evidence="9">Has 3 domains, the large (RuvB-L) and small ATPase (RuvB-S) domains and the C-terminal head (RuvB-H) domain. The head domain binds DNA, while the ATPase domains jointly bind ATP, ADP or are empty depending on the state of the subunit in the translocation cycle. During a single DNA translocation step the structure of each domain remains the same, but their relative positions change.</text>
</comment>
<dbReference type="PANTHER" id="PTHR42848">
    <property type="match status" value="1"/>
</dbReference>
<feature type="binding site" evidence="9">
    <location>
        <position position="22"/>
    </location>
    <ligand>
        <name>ATP</name>
        <dbReference type="ChEBI" id="CHEBI:30616"/>
    </ligand>
</feature>
<dbReference type="SUPFAM" id="SSF52540">
    <property type="entry name" value="P-loop containing nucleoside triphosphate hydrolases"/>
    <property type="match status" value="1"/>
</dbReference>
<dbReference type="Proteomes" id="UP000188235">
    <property type="component" value="Chromosome"/>
</dbReference>
<dbReference type="InterPro" id="IPR004605">
    <property type="entry name" value="DNA_helicase_Holl-junc_RuvB"/>
</dbReference>
<feature type="binding site" evidence="9">
    <location>
        <position position="68"/>
    </location>
    <ligand>
        <name>ATP</name>
        <dbReference type="ChEBI" id="CHEBI:30616"/>
    </ligand>
</feature>
<comment type="caution">
    <text evidence="9">Lacks conserved residue(s) required for the propagation of feature annotation.</text>
</comment>
<dbReference type="InterPro" id="IPR008824">
    <property type="entry name" value="RuvB-like_N"/>
</dbReference>
<evidence type="ECO:0000256" key="7">
    <source>
        <dbReference type="ARBA" id="ARBA00023172"/>
    </source>
</evidence>
<keyword evidence="6 9" id="KW-0238">DNA-binding</keyword>
<feature type="region of interest" description="Small ATPAse domain (RuvB-S)" evidence="9">
    <location>
        <begin position="183"/>
        <end position="253"/>
    </location>
</feature>
<keyword evidence="7 9" id="KW-0233">DNA recombination</keyword>
<feature type="binding site" evidence="9">
    <location>
        <position position="63"/>
    </location>
    <ligand>
        <name>ATP</name>
        <dbReference type="ChEBI" id="CHEBI:30616"/>
    </ligand>
</feature>
<evidence type="ECO:0000256" key="6">
    <source>
        <dbReference type="ARBA" id="ARBA00023125"/>
    </source>
</evidence>
<dbReference type="GO" id="GO:0005524">
    <property type="term" value="F:ATP binding"/>
    <property type="evidence" value="ECO:0007669"/>
    <property type="project" value="UniProtKB-UniRule"/>
</dbReference>
<dbReference type="PANTHER" id="PTHR42848:SF1">
    <property type="entry name" value="HOLLIDAY JUNCTION BRANCH MIGRATION COMPLEX SUBUNIT RUVB"/>
    <property type="match status" value="1"/>
</dbReference>
<dbReference type="GO" id="GO:0006281">
    <property type="term" value="P:DNA repair"/>
    <property type="evidence" value="ECO:0007669"/>
    <property type="project" value="UniProtKB-UniRule"/>
</dbReference>
<organism evidence="11 12">
    <name type="scientific">Tessaracoccus flavescens</name>
    <dbReference type="NCBI Taxonomy" id="399497"/>
    <lineage>
        <taxon>Bacteria</taxon>
        <taxon>Bacillati</taxon>
        <taxon>Actinomycetota</taxon>
        <taxon>Actinomycetes</taxon>
        <taxon>Propionibacteriales</taxon>
        <taxon>Propionibacteriaceae</taxon>
        <taxon>Tessaracoccus</taxon>
    </lineage>
</organism>
<feature type="binding site" evidence="9">
    <location>
        <position position="67"/>
    </location>
    <ligand>
        <name>Mg(2+)</name>
        <dbReference type="ChEBI" id="CHEBI:18420"/>
    </ligand>
</feature>
<evidence type="ECO:0000256" key="9">
    <source>
        <dbReference type="HAMAP-Rule" id="MF_00016"/>
    </source>
</evidence>
<dbReference type="InterPro" id="IPR041445">
    <property type="entry name" value="AAA_lid_4"/>
</dbReference>
<evidence type="ECO:0000256" key="2">
    <source>
        <dbReference type="ARBA" id="ARBA00022741"/>
    </source>
</evidence>
<dbReference type="Pfam" id="PF05491">
    <property type="entry name" value="WHD_RuvB"/>
    <property type="match status" value="1"/>
</dbReference>
<dbReference type="HAMAP" id="MF_00016">
    <property type="entry name" value="DNA_HJ_migration_RuvB"/>
    <property type="match status" value="1"/>
</dbReference>
<dbReference type="Gene3D" id="1.10.10.10">
    <property type="entry name" value="Winged helix-like DNA-binding domain superfamily/Winged helix DNA-binding domain"/>
    <property type="match status" value="1"/>
</dbReference>
<dbReference type="STRING" id="399497.BW733_16225"/>
<dbReference type="Pfam" id="PF05496">
    <property type="entry name" value="RuvB_N"/>
    <property type="match status" value="1"/>
</dbReference>
<dbReference type="CDD" id="cd00009">
    <property type="entry name" value="AAA"/>
    <property type="match status" value="1"/>
</dbReference>
<feature type="binding site" evidence="9">
    <location>
        <position position="182"/>
    </location>
    <ligand>
        <name>ATP</name>
        <dbReference type="ChEBI" id="CHEBI:30616"/>
    </ligand>
</feature>
<sequence length="342" mass="36942">MEHSEVDPNAFVEERDYEAALRPKTLSEFDGQPRVREQLGLVLEAAMHRGTAPDHVLLSGPPGLGKTTLAMIIAAELGSGLRISSGPAIQHAGDLAAILSGLDEGDVLFLDEIHRLSRPAEEMLYLAMEDFRVDVIVGKGPGATAIPINLPPFTLVGATTRAGMLPGPLRDRFGFTGQLDFYDPADLAGIVEASAAKLGISIDEQARGEIARRSRGTPRIANRLLRRVRDFAQVKGHATAHRDVARSALELYEVDERGLDRLDRGVLDALCRLFDGGPVGLSTLALSVGEEIETVSEVAEPFLIREGLLVRTPRGRLATRAAYRHLGIRPPAAMPALFDDDE</sequence>
<keyword evidence="12" id="KW-1185">Reference proteome</keyword>
<keyword evidence="8 9" id="KW-0234">DNA repair</keyword>
<keyword evidence="4 9" id="KW-0378">Hydrolase</keyword>
<evidence type="ECO:0000256" key="8">
    <source>
        <dbReference type="ARBA" id="ARBA00023204"/>
    </source>
</evidence>
<accession>A0A1Q2D167</accession>
<comment type="similarity">
    <text evidence="9">Belongs to the RuvB family.</text>
</comment>
<dbReference type="GO" id="GO:0006310">
    <property type="term" value="P:DNA recombination"/>
    <property type="evidence" value="ECO:0007669"/>
    <property type="project" value="UniProtKB-UniRule"/>
</dbReference>
<comment type="catalytic activity">
    <reaction evidence="9">
        <text>ATP + H2O = ADP + phosphate + H(+)</text>
        <dbReference type="Rhea" id="RHEA:13065"/>
        <dbReference type="ChEBI" id="CHEBI:15377"/>
        <dbReference type="ChEBI" id="CHEBI:15378"/>
        <dbReference type="ChEBI" id="CHEBI:30616"/>
        <dbReference type="ChEBI" id="CHEBI:43474"/>
        <dbReference type="ChEBI" id="CHEBI:456216"/>
    </reaction>
</comment>
<feature type="binding site" evidence="9">
    <location>
        <position position="66"/>
    </location>
    <ligand>
        <name>ATP</name>
        <dbReference type="ChEBI" id="CHEBI:30616"/>
    </ligand>
</feature>
<dbReference type="InterPro" id="IPR036388">
    <property type="entry name" value="WH-like_DNA-bd_sf"/>
</dbReference>
<evidence type="ECO:0000256" key="5">
    <source>
        <dbReference type="ARBA" id="ARBA00022840"/>
    </source>
</evidence>
<dbReference type="Gene3D" id="1.10.8.60">
    <property type="match status" value="1"/>
</dbReference>
<feature type="binding site" evidence="9">
    <location>
        <position position="172"/>
    </location>
    <ligand>
        <name>ATP</name>
        <dbReference type="ChEBI" id="CHEBI:30616"/>
    </ligand>
</feature>
<feature type="binding site" evidence="9">
    <location>
        <position position="21"/>
    </location>
    <ligand>
        <name>ATP</name>
        <dbReference type="ChEBI" id="CHEBI:30616"/>
    </ligand>
</feature>
<dbReference type="AlphaFoldDB" id="A0A1Q2D167"/>
<dbReference type="NCBIfam" id="TIGR00635">
    <property type="entry name" value="ruvB"/>
    <property type="match status" value="1"/>
</dbReference>
<dbReference type="Pfam" id="PF17864">
    <property type="entry name" value="AAA_lid_4"/>
    <property type="match status" value="1"/>
</dbReference>
<dbReference type="InterPro" id="IPR003593">
    <property type="entry name" value="AAA+_ATPase"/>
</dbReference>
<dbReference type="EC" id="3.6.4.-" evidence="9"/>
<evidence type="ECO:0000256" key="3">
    <source>
        <dbReference type="ARBA" id="ARBA00022763"/>
    </source>
</evidence>
<comment type="function">
    <text evidence="9">The RuvA-RuvB-RuvC complex processes Holliday junction (HJ) DNA during genetic recombination and DNA repair, while the RuvA-RuvB complex plays an important role in the rescue of blocked DNA replication forks via replication fork reversal (RFR). RuvA specifically binds to HJ cruciform DNA, conferring on it an open structure. The RuvB hexamer acts as an ATP-dependent pump, pulling dsDNA into and through the RuvAB complex. RuvB forms 2 homohexamers on either side of HJ DNA bound by 1 or 2 RuvA tetramers; 4 subunits per hexamer contact DNA at a time. Coordinated motions by a converter formed by DNA-disengaged RuvB subunits stimulates ATP hydrolysis and nucleotide exchange. Immobilization of the converter enables RuvB to convert the ATP-contained energy into a lever motion, pulling 2 nucleotides of DNA out of the RuvA tetramer per ATP hydrolyzed, thus driving DNA branch migration. The RuvB motors rotate together with the DNA substrate, which together with the progressing nucleotide cycle form the mechanistic basis for DNA recombination by continuous HJ branch migration. Branch migration allows RuvC to scan DNA until it finds its consensus sequence, where it cleaves and resolves cruciform DNA.</text>
</comment>
<gene>
    <name evidence="9" type="primary">ruvB</name>
    <name evidence="11" type="ORF">BW733_16225</name>
</gene>
<feature type="binding site" evidence="9">
    <location>
        <position position="316"/>
    </location>
    <ligand>
        <name>DNA</name>
        <dbReference type="ChEBI" id="CHEBI:16991"/>
    </ligand>
</feature>
<dbReference type="GO" id="GO:0009378">
    <property type="term" value="F:four-way junction helicase activity"/>
    <property type="evidence" value="ECO:0007669"/>
    <property type="project" value="InterPro"/>
</dbReference>
<evidence type="ECO:0000313" key="12">
    <source>
        <dbReference type="Proteomes" id="UP000188235"/>
    </source>
</evidence>
<proteinExistence type="inferred from homology"/>